<name>A0AAN7Y7A5_ELEMC</name>
<evidence type="ECO:0000313" key="2">
    <source>
        <dbReference type="Proteomes" id="UP001346869"/>
    </source>
</evidence>
<keyword evidence="2" id="KW-1185">Reference proteome</keyword>
<comment type="caution">
    <text evidence="1">The sequence shown here is derived from an EMBL/GenBank/DDBJ whole genome shotgun (WGS) entry which is preliminary data.</text>
</comment>
<evidence type="ECO:0000313" key="1">
    <source>
        <dbReference type="EMBL" id="KAK5873111.1"/>
    </source>
</evidence>
<sequence>MLQYFTLPALLSEPDATDLFLADDNSDWALRSISVRQMVFQKDHAGARGEYLSISKAKPNTGKQLMTAAEMILT</sequence>
<protein>
    <submittedName>
        <fullName evidence="1">Uncharacterized protein</fullName>
    </submittedName>
</protein>
<dbReference type="EMBL" id="JAUZQC010000004">
    <property type="protein sequence ID" value="KAK5873111.1"/>
    <property type="molecule type" value="Genomic_DNA"/>
</dbReference>
<proteinExistence type="predicted"/>
<accession>A0AAN7Y7A5</accession>
<gene>
    <name evidence="1" type="ORF">PBY51_013754</name>
</gene>
<organism evidence="1 2">
    <name type="scientific">Eleginops maclovinus</name>
    <name type="common">Patagonian blennie</name>
    <name type="synonym">Eleginus maclovinus</name>
    <dbReference type="NCBI Taxonomy" id="56733"/>
    <lineage>
        <taxon>Eukaryota</taxon>
        <taxon>Metazoa</taxon>
        <taxon>Chordata</taxon>
        <taxon>Craniata</taxon>
        <taxon>Vertebrata</taxon>
        <taxon>Euteleostomi</taxon>
        <taxon>Actinopterygii</taxon>
        <taxon>Neopterygii</taxon>
        <taxon>Teleostei</taxon>
        <taxon>Neoteleostei</taxon>
        <taxon>Acanthomorphata</taxon>
        <taxon>Eupercaria</taxon>
        <taxon>Perciformes</taxon>
        <taxon>Notothenioidei</taxon>
        <taxon>Eleginopidae</taxon>
        <taxon>Eleginops</taxon>
    </lineage>
</organism>
<reference evidence="1 2" key="2">
    <citation type="journal article" date="2023" name="Mol. Biol. Evol.">
        <title>Genomics of Secondarily Temperate Adaptation in the Only Non-Antarctic Icefish.</title>
        <authorList>
            <person name="Rivera-Colon A.G."/>
            <person name="Rayamajhi N."/>
            <person name="Minhas B.F."/>
            <person name="Madrigal G."/>
            <person name="Bilyk K.T."/>
            <person name="Yoon V."/>
            <person name="Hune M."/>
            <person name="Gregory S."/>
            <person name="Cheng C.H.C."/>
            <person name="Catchen J.M."/>
        </authorList>
    </citation>
    <scope>NUCLEOTIDE SEQUENCE [LARGE SCALE GENOMIC DNA]</scope>
    <source>
        <strain evidence="1">JMC-PN-2008</strain>
    </source>
</reference>
<reference evidence="1 2" key="1">
    <citation type="journal article" date="2023" name="Genes (Basel)">
        <title>Chromosome-Level Genome Assembly and Circadian Gene Repertoire of the Patagonia Blennie Eleginops maclovinus-The Closest Ancestral Proxy of Antarctic Cryonotothenioids.</title>
        <authorList>
            <person name="Cheng C.C."/>
            <person name="Rivera-Colon A.G."/>
            <person name="Minhas B.F."/>
            <person name="Wilson L."/>
            <person name="Rayamajhi N."/>
            <person name="Vargas-Chacoff L."/>
            <person name="Catchen J.M."/>
        </authorList>
    </citation>
    <scope>NUCLEOTIDE SEQUENCE [LARGE SCALE GENOMIC DNA]</scope>
    <source>
        <strain evidence="1">JMC-PN-2008</strain>
    </source>
</reference>
<dbReference type="AlphaFoldDB" id="A0AAN7Y7A5"/>
<dbReference type="Proteomes" id="UP001346869">
    <property type="component" value="Unassembled WGS sequence"/>
</dbReference>